<dbReference type="HOGENOM" id="CLU_019250_2_2_0"/>
<dbReference type="PANTHER" id="PTHR21343:SF1">
    <property type="entry name" value="COBYRIC ACID SYNTHASE"/>
    <property type="match status" value="1"/>
</dbReference>
<dbReference type="eggNOG" id="COG1492">
    <property type="taxonomic scope" value="Bacteria"/>
</dbReference>
<dbReference type="EMBL" id="CP001998">
    <property type="protein sequence ID" value="ADE55041.1"/>
    <property type="molecule type" value="Genomic_DNA"/>
</dbReference>
<dbReference type="Gene3D" id="3.40.50.300">
    <property type="entry name" value="P-loop containing nucleotide triphosphate hydrolases"/>
    <property type="match status" value="1"/>
</dbReference>
<dbReference type="PROSITE" id="PS51274">
    <property type="entry name" value="GATASE_COBBQ"/>
    <property type="match status" value="1"/>
</dbReference>
<feature type="active site" evidence="4">
    <location>
        <position position="422"/>
    </location>
</feature>
<dbReference type="SUPFAM" id="SSF52540">
    <property type="entry name" value="P-loop containing nucleoside triphosphate hydrolases"/>
    <property type="match status" value="1"/>
</dbReference>
<name>D5ELA5_CORAD</name>
<dbReference type="InterPro" id="IPR029062">
    <property type="entry name" value="Class_I_gatase-like"/>
</dbReference>
<dbReference type="Proteomes" id="UP000000925">
    <property type="component" value="Chromosome"/>
</dbReference>
<comment type="pathway">
    <text evidence="1 4">Cofactor biosynthesis; adenosylcobalamin biosynthesis.</text>
</comment>
<feature type="active site" description="Nucleophile" evidence="4">
    <location>
        <position position="329"/>
    </location>
</feature>
<gene>
    <name evidence="4" type="primary">cobQ</name>
    <name evidence="7" type="ordered locus">Caka_2023</name>
</gene>
<dbReference type="InterPro" id="IPR002586">
    <property type="entry name" value="CobQ/CobB/MinD/ParA_Nub-bd_dom"/>
</dbReference>
<dbReference type="NCBIfam" id="TIGR00313">
    <property type="entry name" value="cobQ"/>
    <property type="match status" value="1"/>
</dbReference>
<dbReference type="HAMAP" id="MF_00028">
    <property type="entry name" value="CobQ"/>
    <property type="match status" value="1"/>
</dbReference>
<dbReference type="GO" id="GO:0015420">
    <property type="term" value="F:ABC-type vitamin B12 transporter activity"/>
    <property type="evidence" value="ECO:0007669"/>
    <property type="project" value="UniProtKB-UniRule"/>
</dbReference>
<dbReference type="InterPro" id="IPR027417">
    <property type="entry name" value="P-loop_NTPase"/>
</dbReference>
<evidence type="ECO:0000313" key="7">
    <source>
        <dbReference type="EMBL" id="ADE55041.1"/>
    </source>
</evidence>
<keyword evidence="3 4" id="KW-0315">Glutamine amidotransferase</keyword>
<dbReference type="AlphaFoldDB" id="D5ELA5"/>
<protein>
    <recommendedName>
        <fullName evidence="4">Cobyric acid synthase</fullName>
    </recommendedName>
</protein>
<dbReference type="STRING" id="583355.Caka_2023"/>
<dbReference type="UniPathway" id="UPA00148"/>
<feature type="domain" description="CobQ/CobB/MinD/ParA nucleotide binding" evidence="5">
    <location>
        <begin position="5"/>
        <end position="229"/>
    </location>
</feature>
<evidence type="ECO:0000313" key="8">
    <source>
        <dbReference type="Proteomes" id="UP000000925"/>
    </source>
</evidence>
<proteinExistence type="inferred from homology"/>
<dbReference type="RefSeq" id="WP_013043763.1">
    <property type="nucleotide sequence ID" value="NC_014008.1"/>
</dbReference>
<feature type="domain" description="CobB/CobQ-like glutamine amidotransferase" evidence="6">
    <location>
        <begin position="251"/>
        <end position="428"/>
    </location>
</feature>
<dbReference type="GO" id="GO:0009236">
    <property type="term" value="P:cobalamin biosynthetic process"/>
    <property type="evidence" value="ECO:0007669"/>
    <property type="project" value="UniProtKB-UniRule"/>
</dbReference>
<dbReference type="CDD" id="cd01750">
    <property type="entry name" value="GATase1_CobQ"/>
    <property type="match status" value="1"/>
</dbReference>
<dbReference type="PANTHER" id="PTHR21343">
    <property type="entry name" value="DETHIOBIOTIN SYNTHETASE"/>
    <property type="match status" value="1"/>
</dbReference>
<evidence type="ECO:0000259" key="5">
    <source>
        <dbReference type="Pfam" id="PF01656"/>
    </source>
</evidence>
<comment type="function">
    <text evidence="4">Catalyzes amidations at positions B, D, E, and G on adenosylcobyrinic A,C-diamide. NH(2) groups are provided by glutamine, and one molecule of ATP is hydrogenolyzed for each amidation.</text>
</comment>
<evidence type="ECO:0000256" key="1">
    <source>
        <dbReference type="ARBA" id="ARBA00004953"/>
    </source>
</evidence>
<evidence type="ECO:0000256" key="2">
    <source>
        <dbReference type="ARBA" id="ARBA00022573"/>
    </source>
</evidence>
<accession>D5ELA5</accession>
<dbReference type="Gene3D" id="3.40.50.880">
    <property type="match status" value="1"/>
</dbReference>
<dbReference type="OrthoDB" id="9808302at2"/>
<sequence length="480" mass="52528">MKSLSILGTSSDAGKSWVATAFCALLKRKGLNVAPFKAQNMSNNSFVTLEGGEIGRAQAAQAEAAGLRPIAEMNPVLLKPCGDSTSQVVFRGVPGPHVEAGKYYETIGNLWEKVAEVLDWWNSRCDVLLMEGAGSPVELNLMQRDLANLLPVAYTKGRWLLCCDIERGGVFAQGIGTVQLMPEADRARGLGLIINKFRGDLRLFKGAEAHFAKHIDIPMLGTLPMRYDLQPESEDGFSKQAVHGNPGDPGIAWIALPRVSNTSDAQPWTLDSGIRMYWTRSASDLRNASAIVIPGSKNTIEDLRWLREQGIDTIIRERAAGGVPVVGICGGYQMLGQSISDPDGIAGGAGTIEGLGLLPLNTSYAAEKCVQQVNADWHGATWQAYEIHMGRTELTEAVEPLLRTDDKPEGIRRNNVWGTYLHGLFEAPAVRRALAQAAGIENHCAPEQNWQDHKQWVFDQMADLLEEHLDLDSVYRYLDL</sequence>
<dbReference type="KEGG" id="caa:Caka_2023"/>
<keyword evidence="2 4" id="KW-0169">Cobalamin biosynthesis</keyword>
<dbReference type="InterPro" id="IPR011698">
    <property type="entry name" value="GATase_3"/>
</dbReference>
<dbReference type="GO" id="GO:0003824">
    <property type="term" value="F:catalytic activity"/>
    <property type="evidence" value="ECO:0007669"/>
    <property type="project" value="InterPro"/>
</dbReference>
<evidence type="ECO:0000256" key="4">
    <source>
        <dbReference type="HAMAP-Rule" id="MF_00028"/>
    </source>
</evidence>
<evidence type="ECO:0000256" key="3">
    <source>
        <dbReference type="ARBA" id="ARBA00022962"/>
    </source>
</evidence>
<organism evidence="7 8">
    <name type="scientific">Coraliomargarita akajimensis (strain DSM 45221 / IAM 15411 / JCM 23193 / KCTC 12865 / 04OKA010-24)</name>
    <dbReference type="NCBI Taxonomy" id="583355"/>
    <lineage>
        <taxon>Bacteria</taxon>
        <taxon>Pseudomonadati</taxon>
        <taxon>Verrucomicrobiota</taxon>
        <taxon>Opitutia</taxon>
        <taxon>Puniceicoccales</taxon>
        <taxon>Coraliomargaritaceae</taxon>
        <taxon>Coraliomargarita</taxon>
    </lineage>
</organism>
<keyword evidence="8" id="KW-1185">Reference proteome</keyword>
<comment type="similarity">
    <text evidence="4">Belongs to the CobB/CobQ family. CobQ subfamily.</text>
</comment>
<dbReference type="NCBIfam" id="NF001989">
    <property type="entry name" value="PRK00784.1"/>
    <property type="match status" value="1"/>
</dbReference>
<reference evidence="7 8" key="1">
    <citation type="journal article" date="2010" name="Stand. Genomic Sci.">
        <title>Complete genome sequence of Coraliomargarita akajimensis type strain (04OKA010-24).</title>
        <authorList>
            <person name="Mavromatis K."/>
            <person name="Abt B."/>
            <person name="Brambilla E."/>
            <person name="Lapidus A."/>
            <person name="Copeland A."/>
            <person name="Deshpande S."/>
            <person name="Nolan M."/>
            <person name="Lucas S."/>
            <person name="Tice H."/>
            <person name="Cheng J.F."/>
            <person name="Han C."/>
            <person name="Detter J.C."/>
            <person name="Woyke T."/>
            <person name="Goodwin L."/>
            <person name="Pitluck S."/>
            <person name="Held B."/>
            <person name="Brettin T."/>
            <person name="Tapia R."/>
            <person name="Ivanova N."/>
            <person name="Mikhailova N."/>
            <person name="Pati A."/>
            <person name="Liolios K."/>
            <person name="Chen A."/>
            <person name="Palaniappan K."/>
            <person name="Land M."/>
            <person name="Hauser L."/>
            <person name="Chang Y.J."/>
            <person name="Jeffries C.D."/>
            <person name="Rohde M."/>
            <person name="Goker M."/>
            <person name="Bristow J."/>
            <person name="Eisen J.A."/>
            <person name="Markowitz V."/>
            <person name="Hugenholtz P."/>
            <person name="Klenk H.P."/>
            <person name="Kyrpides N.C."/>
        </authorList>
    </citation>
    <scope>NUCLEOTIDE SEQUENCE [LARGE SCALE GENOMIC DNA]</scope>
    <source>
        <strain evidence="8">DSM 45221 / IAM 15411 / JCM 23193 / KCTC 12865</strain>
    </source>
</reference>
<dbReference type="InterPro" id="IPR033949">
    <property type="entry name" value="CobQ_GATase1"/>
</dbReference>
<dbReference type="Pfam" id="PF07685">
    <property type="entry name" value="GATase_3"/>
    <property type="match status" value="1"/>
</dbReference>
<dbReference type="SUPFAM" id="SSF52317">
    <property type="entry name" value="Class I glutamine amidotransferase-like"/>
    <property type="match status" value="1"/>
</dbReference>
<dbReference type="Pfam" id="PF01656">
    <property type="entry name" value="CbiA"/>
    <property type="match status" value="1"/>
</dbReference>
<dbReference type="InterPro" id="IPR004459">
    <property type="entry name" value="CobQ_synth"/>
</dbReference>
<evidence type="ECO:0000259" key="6">
    <source>
        <dbReference type="Pfam" id="PF07685"/>
    </source>
</evidence>